<evidence type="ECO:0000256" key="3">
    <source>
        <dbReference type="SAM" id="MobiDB-lite"/>
    </source>
</evidence>
<keyword evidence="2" id="KW-0378">Hydrolase</keyword>
<organism evidence="4 5">
    <name type="scientific">Seminavis robusta</name>
    <dbReference type="NCBI Taxonomy" id="568900"/>
    <lineage>
        <taxon>Eukaryota</taxon>
        <taxon>Sar</taxon>
        <taxon>Stramenopiles</taxon>
        <taxon>Ochrophyta</taxon>
        <taxon>Bacillariophyta</taxon>
        <taxon>Bacillariophyceae</taxon>
        <taxon>Bacillariophycidae</taxon>
        <taxon>Naviculales</taxon>
        <taxon>Naviculaceae</taxon>
        <taxon>Seminavis</taxon>
    </lineage>
</organism>
<reference evidence="4" key="1">
    <citation type="submission" date="2020-06" db="EMBL/GenBank/DDBJ databases">
        <authorList>
            <consortium name="Plant Systems Biology data submission"/>
        </authorList>
    </citation>
    <scope>NUCLEOTIDE SEQUENCE</scope>
    <source>
        <strain evidence="4">D6</strain>
    </source>
</reference>
<gene>
    <name evidence="4" type="ORF">SEMRO_91_G047620.1</name>
</gene>
<dbReference type="Proteomes" id="UP001153069">
    <property type="component" value="Unassembled WGS sequence"/>
</dbReference>
<dbReference type="AlphaFoldDB" id="A0A9N8DHI3"/>
<dbReference type="PANTHER" id="PTHR43037:SF5">
    <property type="entry name" value="FERULOYL ESTERASE"/>
    <property type="match status" value="1"/>
</dbReference>
<proteinExistence type="predicted"/>
<dbReference type="InterPro" id="IPR050955">
    <property type="entry name" value="Plant_Biomass_Hydrol_Est"/>
</dbReference>
<comment type="caution">
    <text evidence="4">The sequence shown here is derived from an EMBL/GenBank/DDBJ whole genome shotgun (WGS) entry which is preliminary data.</text>
</comment>
<dbReference type="PANTHER" id="PTHR43037">
    <property type="entry name" value="UNNAMED PRODUCT-RELATED"/>
    <property type="match status" value="1"/>
</dbReference>
<evidence type="ECO:0000313" key="4">
    <source>
        <dbReference type="EMBL" id="CAB9500746.1"/>
    </source>
</evidence>
<feature type="region of interest" description="Disordered" evidence="3">
    <location>
        <begin position="531"/>
        <end position="552"/>
    </location>
</feature>
<accession>A0A9N8DHI3</accession>
<protein>
    <submittedName>
        <fullName evidence="4">Uncharacterized protein</fullName>
    </submittedName>
</protein>
<evidence type="ECO:0000256" key="2">
    <source>
        <dbReference type="ARBA" id="ARBA00022801"/>
    </source>
</evidence>
<evidence type="ECO:0000256" key="1">
    <source>
        <dbReference type="ARBA" id="ARBA00022729"/>
    </source>
</evidence>
<dbReference type="SUPFAM" id="SSF53474">
    <property type="entry name" value="alpha/beta-Hydrolases"/>
    <property type="match status" value="1"/>
</dbReference>
<evidence type="ECO:0000313" key="5">
    <source>
        <dbReference type="Proteomes" id="UP001153069"/>
    </source>
</evidence>
<dbReference type="OrthoDB" id="9990807at2759"/>
<keyword evidence="1" id="KW-0732">Signal</keyword>
<dbReference type="Gene3D" id="3.40.50.1820">
    <property type="entry name" value="alpha/beta hydrolase"/>
    <property type="match status" value="1"/>
</dbReference>
<sequence length="552" mass="61012">MPANGTEHPTHHELIAVETFPASNSTATALQSPQVLVVDSSSSLGTPPLVHSTKKQRVSAAAAENESDQSQTSQQAVLDLETFLNEVTSDSEQPSVMKDQPFASLSLTASDAQRATELLWNHHVQKLKTERATEIANQEVTVPKKKNGATITMKYFCKIYHPSNSNTTSVNNNKMPLFIGLHGGGGCPAPINDQQWENHKRIYQCAYQALADQTQEPLLYVAPRAPTNNWNLWHEPHMDLLLDRLIANLTVHYATTTTDSTSSSCTIDTNRVYISGYSAGGDGIYMLAPRMADRWAAASMMAGHPNGVSLRGVYNLPFSLHVGGKDDAYNRNQVAREYKQKLEQWQEQEQEDGYQHIAAQVYDDKGHWLGDVESPFIGWMAQHKRNANPETVVWDSGSARHDRFYWVLRHEPPPKRSGGGEVCVTRSTTTGSSGTTVVTIDLTKCPRPQEVGKLTLRFSDDSNSDNHLDCDNSPVVEIHVREKDDDGSTRQRLLQKEPLCRTIATLRQTLQERGDLNGIYSAQVTVDVSRNEAAATGGSKPKLRGSQKQIAG</sequence>
<dbReference type="EMBL" id="CAICTM010000090">
    <property type="protein sequence ID" value="CAB9500746.1"/>
    <property type="molecule type" value="Genomic_DNA"/>
</dbReference>
<dbReference type="InterPro" id="IPR029058">
    <property type="entry name" value="AB_hydrolase_fold"/>
</dbReference>
<dbReference type="GO" id="GO:0016787">
    <property type="term" value="F:hydrolase activity"/>
    <property type="evidence" value="ECO:0007669"/>
    <property type="project" value="UniProtKB-KW"/>
</dbReference>
<name>A0A9N8DHI3_9STRA</name>
<keyword evidence="5" id="KW-1185">Reference proteome</keyword>
<feature type="region of interest" description="Disordered" evidence="3">
    <location>
        <begin position="39"/>
        <end position="74"/>
    </location>
</feature>